<accession>A0A6V8MTE4</accession>
<sequence>MIFFAILFKAIVWIVVFRSALRSDGTGMLVRAAAVAVILTVMDRFSVAANLRLSAHLLTLFLYLLMSFCLIPVAWKVRNGFVSLACGVVGTLGALAGINFVMDLVRGLVPLLNR</sequence>
<dbReference type="RefSeq" id="WP_183346229.1">
    <property type="nucleotide sequence ID" value="NZ_BLXY01000002.1"/>
</dbReference>
<feature type="transmembrane region" description="Helical" evidence="1">
    <location>
        <begin position="81"/>
        <end position="105"/>
    </location>
</feature>
<name>A0A6V8MTE4_9BACT</name>
<keyword evidence="1" id="KW-0472">Membrane</keyword>
<keyword evidence="1" id="KW-0812">Transmembrane</keyword>
<evidence type="ECO:0000313" key="5">
    <source>
        <dbReference type="Proteomes" id="UP000831485"/>
    </source>
</evidence>
<reference evidence="4" key="1">
    <citation type="submission" date="2020-06" db="EMBL/GenBank/DDBJ databases">
        <title>Draft genomic sequecing of Geomonas sp. Red736.</title>
        <authorList>
            <person name="Itoh H."/>
            <person name="Xu Z.X."/>
            <person name="Ushijima N."/>
            <person name="Masuda Y."/>
            <person name="Shiratori Y."/>
            <person name="Senoo K."/>
        </authorList>
    </citation>
    <scope>NUCLEOTIDE SEQUENCE [LARGE SCALE GENOMIC DNA]</scope>
    <source>
        <strain evidence="4">Red736</strain>
    </source>
</reference>
<dbReference type="EMBL" id="BLXY01000002">
    <property type="protein sequence ID" value="GFO63360.1"/>
    <property type="molecule type" value="Genomic_DNA"/>
</dbReference>
<organism evidence="2 4">
    <name type="scientific">Geomonas paludis</name>
    <dbReference type="NCBI Taxonomy" id="2740185"/>
    <lineage>
        <taxon>Bacteria</taxon>
        <taxon>Pseudomonadati</taxon>
        <taxon>Thermodesulfobacteriota</taxon>
        <taxon>Desulfuromonadia</taxon>
        <taxon>Geobacterales</taxon>
        <taxon>Geobacteraceae</taxon>
        <taxon>Geomonas</taxon>
    </lineage>
</organism>
<dbReference type="AlphaFoldDB" id="A0A6V8MTE4"/>
<feature type="transmembrane region" description="Helical" evidence="1">
    <location>
        <begin position="57"/>
        <end position="75"/>
    </location>
</feature>
<keyword evidence="5" id="KW-1185">Reference proteome</keyword>
<gene>
    <name evidence="2" type="ORF">GMPD_12790</name>
    <name evidence="3" type="ORF">M1B72_10490</name>
</gene>
<reference evidence="3" key="3">
    <citation type="submission" date="2022-04" db="EMBL/GenBank/DDBJ databases">
        <authorList>
            <person name="Liu G."/>
        </authorList>
    </citation>
    <scope>NUCLEOTIDE SEQUENCE</scope>
    <source>
        <strain evidence="3">RG22</strain>
    </source>
</reference>
<protein>
    <submittedName>
        <fullName evidence="2">Uncharacterized protein</fullName>
    </submittedName>
</protein>
<evidence type="ECO:0000313" key="4">
    <source>
        <dbReference type="Proteomes" id="UP000568888"/>
    </source>
</evidence>
<proteinExistence type="predicted"/>
<reference evidence="2" key="2">
    <citation type="journal article" date="2021" name="Int. J. Syst. Evol. Microbiol.">
        <title>Geomonas silvestris sp. nov., Geomonas paludis sp. nov. and Geomonas limicola sp. nov., isolated from terrestrial environments, and emended description of the genus Geomonas.</title>
        <authorList>
            <person name="Itoh H."/>
            <person name="Xu Z."/>
            <person name="Masuda Y."/>
            <person name="Ushijima N."/>
            <person name="Hayakawa C."/>
            <person name="Shiratori Y."/>
            <person name="Senoo K."/>
        </authorList>
    </citation>
    <scope>NUCLEOTIDE SEQUENCE</scope>
    <source>
        <strain evidence="2">Red736</strain>
    </source>
</reference>
<evidence type="ECO:0000256" key="1">
    <source>
        <dbReference type="SAM" id="Phobius"/>
    </source>
</evidence>
<dbReference type="Proteomes" id="UP000568888">
    <property type="component" value="Unassembled WGS sequence"/>
</dbReference>
<dbReference type="Proteomes" id="UP000831485">
    <property type="component" value="Chromosome"/>
</dbReference>
<evidence type="ECO:0000313" key="3">
    <source>
        <dbReference type="EMBL" id="UPU38110.1"/>
    </source>
</evidence>
<evidence type="ECO:0000313" key="2">
    <source>
        <dbReference type="EMBL" id="GFO63360.1"/>
    </source>
</evidence>
<keyword evidence="1" id="KW-1133">Transmembrane helix</keyword>
<dbReference type="EMBL" id="CP096574">
    <property type="protein sequence ID" value="UPU38110.1"/>
    <property type="molecule type" value="Genomic_DNA"/>
</dbReference>